<evidence type="ECO:0000259" key="1">
    <source>
        <dbReference type="PROSITE" id="PS50404"/>
    </source>
</evidence>
<dbReference type="EMBL" id="AUZZ01004926">
    <property type="protein sequence ID" value="EQD51403.1"/>
    <property type="molecule type" value="Genomic_DNA"/>
</dbReference>
<sequence>GRLLQFSRQEHKSPQMLQMNPRGRLPVLRDGEYVCFESLAILYYLDLKYPDPPIFGRNAEEAGTIMRVICEYQTYIEPHVSTITRAVFGGNADLRSEEITRAMHAVASEARTIEGRLSKSDWVVGERFSAVDMVIFPGIQLLKRALERPSAAELASRFMPVEVNYPALGRWLARIEGLPGYERTYPPHWR</sequence>
<dbReference type="GO" id="GO:0016853">
    <property type="term" value="F:isomerase activity"/>
    <property type="evidence" value="ECO:0007669"/>
    <property type="project" value="UniProtKB-KW"/>
</dbReference>
<proteinExistence type="predicted"/>
<gene>
    <name evidence="3" type="ORF">B2A_06901</name>
</gene>
<comment type="caution">
    <text evidence="3">The sequence shown here is derived from an EMBL/GenBank/DDBJ whole genome shotgun (WGS) entry which is preliminary data.</text>
</comment>
<dbReference type="Pfam" id="PF00043">
    <property type="entry name" value="GST_C"/>
    <property type="match status" value="1"/>
</dbReference>
<dbReference type="AlphaFoldDB" id="T1A3E2"/>
<name>T1A3E2_9ZZZZ</name>
<dbReference type="InterPro" id="IPR004045">
    <property type="entry name" value="Glutathione_S-Trfase_N"/>
</dbReference>
<dbReference type="Gene3D" id="1.20.1050.130">
    <property type="match status" value="1"/>
</dbReference>
<keyword evidence="3" id="KW-0413">Isomerase</keyword>
<reference evidence="3" key="2">
    <citation type="journal article" date="2014" name="ISME J.">
        <title>Microbial stratification in low pH oxic and suboxic macroscopic growths along an acid mine drainage.</title>
        <authorList>
            <person name="Mendez-Garcia C."/>
            <person name="Mesa V."/>
            <person name="Sprenger R.R."/>
            <person name="Richter M."/>
            <person name="Diez M.S."/>
            <person name="Solano J."/>
            <person name="Bargiela R."/>
            <person name="Golyshina O.V."/>
            <person name="Manteca A."/>
            <person name="Ramos J.L."/>
            <person name="Gallego J.R."/>
            <person name="Llorente I."/>
            <person name="Martins Dos Santos V.A."/>
            <person name="Jensen O.N."/>
            <person name="Pelaez A.I."/>
            <person name="Sanchez J."/>
            <person name="Ferrer M."/>
        </authorList>
    </citation>
    <scope>NUCLEOTIDE SEQUENCE</scope>
</reference>
<dbReference type="PANTHER" id="PTHR44051">
    <property type="entry name" value="GLUTATHIONE S-TRANSFERASE-RELATED"/>
    <property type="match status" value="1"/>
</dbReference>
<dbReference type="SFLD" id="SFLDS00019">
    <property type="entry name" value="Glutathione_Transferase_(cytos"/>
    <property type="match status" value="1"/>
</dbReference>
<reference evidence="3" key="1">
    <citation type="submission" date="2013-08" db="EMBL/GenBank/DDBJ databases">
        <authorList>
            <person name="Mendez C."/>
            <person name="Richter M."/>
            <person name="Ferrer M."/>
            <person name="Sanchez J."/>
        </authorList>
    </citation>
    <scope>NUCLEOTIDE SEQUENCE</scope>
</reference>
<evidence type="ECO:0000313" key="3">
    <source>
        <dbReference type="EMBL" id="EQD51403.1"/>
    </source>
</evidence>
<accession>T1A3E2</accession>
<dbReference type="Pfam" id="PF02798">
    <property type="entry name" value="GST_N"/>
    <property type="match status" value="1"/>
</dbReference>
<organism evidence="3">
    <name type="scientific">mine drainage metagenome</name>
    <dbReference type="NCBI Taxonomy" id="410659"/>
    <lineage>
        <taxon>unclassified sequences</taxon>
        <taxon>metagenomes</taxon>
        <taxon>ecological metagenomes</taxon>
    </lineage>
</organism>
<feature type="domain" description="GST C-terminal" evidence="2">
    <location>
        <begin position="58"/>
        <end position="190"/>
    </location>
</feature>
<dbReference type="SFLD" id="SFLDG00358">
    <property type="entry name" value="Main_(cytGST)"/>
    <property type="match status" value="1"/>
</dbReference>
<feature type="domain" description="GST N-terminal" evidence="1">
    <location>
        <begin position="1"/>
        <end position="53"/>
    </location>
</feature>
<evidence type="ECO:0000259" key="2">
    <source>
        <dbReference type="PROSITE" id="PS50405"/>
    </source>
</evidence>
<dbReference type="InterPro" id="IPR040079">
    <property type="entry name" value="Glutathione_S-Trfase"/>
</dbReference>
<dbReference type="PANTHER" id="PTHR44051:SF8">
    <property type="entry name" value="GLUTATHIONE S-TRANSFERASE GSTA"/>
    <property type="match status" value="1"/>
</dbReference>
<protein>
    <submittedName>
        <fullName evidence="3">Maleylacetoacetate isomerase</fullName>
    </submittedName>
</protein>
<dbReference type="SUPFAM" id="SSF52833">
    <property type="entry name" value="Thioredoxin-like"/>
    <property type="match status" value="1"/>
</dbReference>
<dbReference type="InterPro" id="IPR004046">
    <property type="entry name" value="GST_C"/>
</dbReference>
<dbReference type="InterPro" id="IPR010987">
    <property type="entry name" value="Glutathione-S-Trfase_C-like"/>
</dbReference>
<dbReference type="InterPro" id="IPR036282">
    <property type="entry name" value="Glutathione-S-Trfase_C_sf"/>
</dbReference>
<feature type="non-terminal residue" evidence="3">
    <location>
        <position position="1"/>
    </location>
</feature>
<dbReference type="PROSITE" id="PS50405">
    <property type="entry name" value="GST_CTER"/>
    <property type="match status" value="1"/>
</dbReference>
<dbReference type="PROSITE" id="PS50404">
    <property type="entry name" value="GST_NTER"/>
    <property type="match status" value="1"/>
</dbReference>
<dbReference type="SUPFAM" id="SSF47616">
    <property type="entry name" value="GST C-terminal domain-like"/>
    <property type="match status" value="1"/>
</dbReference>
<dbReference type="InterPro" id="IPR036249">
    <property type="entry name" value="Thioredoxin-like_sf"/>
</dbReference>